<organism evidence="1 2">
    <name type="scientific">Sphingobacterium phlebotomi</name>
    <dbReference type="NCBI Taxonomy" id="2605433"/>
    <lineage>
        <taxon>Bacteria</taxon>
        <taxon>Pseudomonadati</taxon>
        <taxon>Bacteroidota</taxon>
        <taxon>Sphingobacteriia</taxon>
        <taxon>Sphingobacteriales</taxon>
        <taxon>Sphingobacteriaceae</taxon>
        <taxon>Sphingobacterium</taxon>
    </lineage>
</organism>
<evidence type="ECO:0000313" key="2">
    <source>
        <dbReference type="Proteomes" id="UP000322362"/>
    </source>
</evidence>
<proteinExistence type="predicted"/>
<keyword evidence="2" id="KW-1185">Reference proteome</keyword>
<dbReference type="Pfam" id="PF14903">
    <property type="entry name" value="WG_beta_rep"/>
    <property type="match status" value="8"/>
</dbReference>
<dbReference type="PANTHER" id="PTHR37841">
    <property type="entry name" value="GLR2918 PROTEIN"/>
    <property type="match status" value="1"/>
</dbReference>
<dbReference type="EMBL" id="VTAV01000001">
    <property type="protein sequence ID" value="TYR38409.1"/>
    <property type="molecule type" value="Genomic_DNA"/>
</dbReference>
<sequence length="741" mass="85632">MVIFLASCSSWKNRLLSHQQQEGYAYQGDTLHGWSLIRLDSMTETWGYVSQDGKRAIQSIFNWADDFTDSMALVHYQDHYTYVNQNGKQMRRIQAPYAYAFSEGLAAVQRGDKWGYINHRGKWVIKPQFDWALPFSQNRAAVAIDNQYGFINTQGEIVIPSQYEDVKSFVNHLSLVRKNGKYGLIDTLGREILPIQYRRIEPWEKGTYKLYVAHKKIGLANPNGHIILDTMYTAITIQRDNFLRAVENGFAGLFDFNGGVILPTAYPFLGFVSDEGFLVAMKDDKYGIVDTTGKTLLPFIYDEVIQPRFSEGRICMQKDGKMLLMDTDFQIIKELPYAHSYIFSNGFAIVEQKDESDPYNKRYGYINRQGEEVIPPQYHSAYRFNKYGLTVVGTRKEGITSQFIIDTTGIQLPIYIAIDQLGNQRPMFYPLYNRQPSSMHDLKPFGDRLFYGKSGSNFTFLSPETGLMMNKLKFPYESLYPLSYSDRKDLATVGIDSLVGLIDTTLTELLPPQFEDISTFTQNRVAVKQEGKWGFADEKFRLRIPFVYDKVSSFRYGYAEVDSSKRKGIIDAKGRIFVPLQYKNTTVDSINNRIYAEREQGSDIYDMYGRLLLHSDYDYISGYWNKNYSTFRRGNKMGVMDYDFHILCRPQYDRIGPLYEDRAWVVNDGKGGFLDSSFQVIIPIEYDYIEDYALGFTRVEKDGEFFYIDINGKRIQPSAEDIINRKDAIEKRLEGFIDFSS</sequence>
<dbReference type="AlphaFoldDB" id="A0A5D4HF29"/>
<protein>
    <submittedName>
        <fullName evidence="1">WG repeat-containing protein</fullName>
    </submittedName>
</protein>
<dbReference type="PANTHER" id="PTHR37841:SF1">
    <property type="entry name" value="DUF3298 DOMAIN-CONTAINING PROTEIN"/>
    <property type="match status" value="1"/>
</dbReference>
<reference evidence="1 2" key="1">
    <citation type="submission" date="2019-08" db="EMBL/GenBank/DDBJ databases">
        <title>Phlebobacter frassis gen. nov. sp. nov., a new member of family Sphingobacteriaceae isolated from sand fly rearing media.</title>
        <authorList>
            <person name="Kakumanu M.L."/>
            <person name="Marayati B.F."/>
            <person name="Wada-Katsumata A."/>
            <person name="Wasserberg G."/>
            <person name="Schal C."/>
            <person name="Apperson C.S."/>
            <person name="Ponnusamy L."/>
        </authorList>
    </citation>
    <scope>NUCLEOTIDE SEQUENCE [LARGE SCALE GENOMIC DNA]</scope>
    <source>
        <strain evidence="1 2">SSI9</strain>
    </source>
</reference>
<dbReference type="InterPro" id="IPR032774">
    <property type="entry name" value="WG_beta_rep"/>
</dbReference>
<comment type="caution">
    <text evidence="1">The sequence shown here is derived from an EMBL/GenBank/DDBJ whole genome shotgun (WGS) entry which is preliminary data.</text>
</comment>
<name>A0A5D4HF29_9SPHI</name>
<dbReference type="SUPFAM" id="SSF69360">
    <property type="entry name" value="Cell wall binding repeat"/>
    <property type="match status" value="1"/>
</dbReference>
<accession>A0A5D4HF29</accession>
<evidence type="ECO:0000313" key="1">
    <source>
        <dbReference type="EMBL" id="TYR38409.1"/>
    </source>
</evidence>
<gene>
    <name evidence="1" type="ORF">FXV77_03780</name>
</gene>
<dbReference type="Proteomes" id="UP000322362">
    <property type="component" value="Unassembled WGS sequence"/>
</dbReference>